<dbReference type="AlphaFoldDB" id="A0A1V3FQ48"/>
<dbReference type="NCBIfam" id="TIGR02327">
    <property type="entry name" value="int_mem_ywzB"/>
    <property type="match status" value="1"/>
</dbReference>
<accession>A0A1V3FQ48</accession>
<organism evidence="2 3">
    <name type="scientific">Anoxybacillus kestanbolensis</name>
    <dbReference type="NCBI Taxonomy" id="227476"/>
    <lineage>
        <taxon>Bacteria</taxon>
        <taxon>Bacillati</taxon>
        <taxon>Bacillota</taxon>
        <taxon>Bacilli</taxon>
        <taxon>Bacillales</taxon>
        <taxon>Anoxybacillaceae</taxon>
        <taxon>Anoxybacillus</taxon>
    </lineage>
</organism>
<feature type="transmembrane region" description="Helical" evidence="1">
    <location>
        <begin position="14"/>
        <end position="32"/>
    </location>
</feature>
<evidence type="ECO:0000256" key="1">
    <source>
        <dbReference type="SAM" id="Phobius"/>
    </source>
</evidence>
<name>A0A1V3FQ48_9BACL</name>
<gene>
    <name evidence="2" type="ORF">BO219_08300</name>
</gene>
<keyword evidence="1" id="KW-1133">Transmembrane helix</keyword>
<reference evidence="3" key="1">
    <citation type="submission" date="2016-11" db="EMBL/GenBank/DDBJ databases">
        <title>Draft genome sequence of Anoxybacillus sp. strain 103 isolated from the Qarvajar hot spring in Nagorno-Karabach.</title>
        <authorList>
            <person name="Hovhannisyan P."/>
            <person name="Panosyan H."/>
            <person name="Birkeland N.-K."/>
        </authorList>
    </citation>
    <scope>NUCLEOTIDE SEQUENCE [LARGE SCALE GENOMIC DNA]</scope>
    <source>
        <strain evidence="3">103</strain>
    </source>
</reference>
<feature type="transmembrane region" description="Helical" evidence="1">
    <location>
        <begin position="52"/>
        <end position="72"/>
    </location>
</feature>
<protein>
    <recommendedName>
        <fullName evidence="4">DUF1146 domain-containing protein</fullName>
    </recommendedName>
</protein>
<dbReference type="Pfam" id="PF06612">
    <property type="entry name" value="DUF1146"/>
    <property type="match status" value="1"/>
</dbReference>
<keyword evidence="1" id="KW-0812">Transmembrane</keyword>
<dbReference type="EMBL" id="MQAD01000010">
    <property type="protein sequence ID" value="OOE03280.1"/>
    <property type="molecule type" value="Genomic_DNA"/>
</dbReference>
<comment type="caution">
    <text evidence="2">The sequence shown here is derived from an EMBL/GenBank/DDBJ whole genome shotgun (WGS) entry which is preliminary data.</text>
</comment>
<evidence type="ECO:0008006" key="4">
    <source>
        <dbReference type="Google" id="ProtNLM"/>
    </source>
</evidence>
<keyword evidence="3" id="KW-1185">Reference proteome</keyword>
<proteinExistence type="predicted"/>
<keyword evidence="1" id="KW-0472">Membrane</keyword>
<evidence type="ECO:0000313" key="3">
    <source>
        <dbReference type="Proteomes" id="UP000188458"/>
    </source>
</evidence>
<dbReference type="Proteomes" id="UP000188458">
    <property type="component" value="Unassembled WGS sequence"/>
</dbReference>
<sequence length="82" mass="9559">MKGGISVEVFGQEALISLLSHLFFITVTWWTLQAVRLEVIFKPNRIIQARVFYILITIAIGSLVSNFFLDYLRWSRQLPFLL</sequence>
<dbReference type="InterPro" id="IPR009526">
    <property type="entry name" value="DUF1146"/>
</dbReference>
<evidence type="ECO:0000313" key="2">
    <source>
        <dbReference type="EMBL" id="OOE03280.1"/>
    </source>
</evidence>